<name>A0A210QQ03_MIZYE</name>
<dbReference type="GO" id="GO:0003924">
    <property type="term" value="F:GTPase activity"/>
    <property type="evidence" value="ECO:0007669"/>
    <property type="project" value="InterPro"/>
</dbReference>
<keyword evidence="2" id="KW-0547">Nucleotide-binding</keyword>
<dbReference type="STRING" id="6573.A0A210QQ03"/>
<dbReference type="SMART" id="SM00173">
    <property type="entry name" value="RAS"/>
    <property type="match status" value="1"/>
</dbReference>
<evidence type="ECO:0000313" key="5">
    <source>
        <dbReference type="EMBL" id="OWF50813.1"/>
    </source>
</evidence>
<dbReference type="SMART" id="SM00175">
    <property type="entry name" value="RAB"/>
    <property type="match status" value="1"/>
</dbReference>
<comment type="subcellular location">
    <subcellularLocation>
        <location evidence="1">Membrane</location>
    </subcellularLocation>
</comment>
<organism evidence="5 6">
    <name type="scientific">Mizuhopecten yessoensis</name>
    <name type="common">Japanese scallop</name>
    <name type="synonym">Patinopecten yessoensis</name>
    <dbReference type="NCBI Taxonomy" id="6573"/>
    <lineage>
        <taxon>Eukaryota</taxon>
        <taxon>Metazoa</taxon>
        <taxon>Spiralia</taxon>
        <taxon>Lophotrochozoa</taxon>
        <taxon>Mollusca</taxon>
        <taxon>Bivalvia</taxon>
        <taxon>Autobranchia</taxon>
        <taxon>Pteriomorphia</taxon>
        <taxon>Pectinida</taxon>
        <taxon>Pectinoidea</taxon>
        <taxon>Pectinidae</taxon>
        <taxon>Mizuhopecten</taxon>
    </lineage>
</organism>
<comment type="caution">
    <text evidence="5">The sequence shown here is derived from an EMBL/GenBank/DDBJ whole genome shotgun (WGS) entry which is preliminary data.</text>
</comment>
<dbReference type="NCBIfam" id="TIGR00231">
    <property type="entry name" value="small_GTP"/>
    <property type="match status" value="1"/>
</dbReference>
<dbReference type="Pfam" id="PF00071">
    <property type="entry name" value="Ras"/>
    <property type="match status" value="1"/>
</dbReference>
<keyword evidence="3" id="KW-0342">GTP-binding</keyword>
<evidence type="ECO:0000313" key="6">
    <source>
        <dbReference type="Proteomes" id="UP000242188"/>
    </source>
</evidence>
<evidence type="ECO:0000256" key="1">
    <source>
        <dbReference type="ARBA" id="ARBA00004370"/>
    </source>
</evidence>
<dbReference type="GO" id="GO:0007264">
    <property type="term" value="P:small GTPase-mediated signal transduction"/>
    <property type="evidence" value="ECO:0007669"/>
    <property type="project" value="InterPro"/>
</dbReference>
<proteinExistence type="predicted"/>
<dbReference type="PRINTS" id="PR00449">
    <property type="entry name" value="RASTRNSFRMNG"/>
</dbReference>
<dbReference type="GO" id="GO:0016020">
    <property type="term" value="C:membrane"/>
    <property type="evidence" value="ECO:0007669"/>
    <property type="project" value="UniProtKB-SubCell"/>
</dbReference>
<dbReference type="PROSITE" id="PS51421">
    <property type="entry name" value="RAS"/>
    <property type="match status" value="1"/>
</dbReference>
<dbReference type="InterPro" id="IPR003578">
    <property type="entry name" value="Small_GTPase_Rho"/>
</dbReference>
<dbReference type="GO" id="GO:0005525">
    <property type="term" value="F:GTP binding"/>
    <property type="evidence" value="ECO:0007669"/>
    <property type="project" value="UniProtKB-KW"/>
</dbReference>
<dbReference type="OrthoDB" id="25896at2759"/>
<dbReference type="PROSITE" id="PS51419">
    <property type="entry name" value="RAB"/>
    <property type="match status" value="1"/>
</dbReference>
<sequence>MVNTGSTETRCLQCTLVGDAAIGKTSLIRTYTDRTNNTPPPDTVFDNYAGTSTYSNQEFTISIFDCSSKPDHASIRLFAYKDSDVFALCYSVMDRDSFEHIKSKWLPEVTNIMGKRVNFVLVATQIDLRESIDLDQDIPVSKTEGHNMAEEIGACSFIECSSSNQDNVQCVFEDVVQCVLKQKKKKHSIVQRIFGTK</sequence>
<dbReference type="InterPro" id="IPR005225">
    <property type="entry name" value="Small_GTP-bd"/>
</dbReference>
<accession>A0A210QQ03</accession>
<dbReference type="PANTHER" id="PTHR24072">
    <property type="entry name" value="RHO FAMILY GTPASE"/>
    <property type="match status" value="1"/>
</dbReference>
<dbReference type="InterPro" id="IPR001806">
    <property type="entry name" value="Small_GTPase"/>
</dbReference>
<evidence type="ECO:0000256" key="3">
    <source>
        <dbReference type="ARBA" id="ARBA00023134"/>
    </source>
</evidence>
<protein>
    <submittedName>
        <fullName evidence="5">Rho-related GTP-binding protein RhoQ</fullName>
    </submittedName>
</protein>
<dbReference type="EMBL" id="NEDP02002425">
    <property type="protein sequence ID" value="OWF50813.1"/>
    <property type="molecule type" value="Genomic_DNA"/>
</dbReference>
<dbReference type="FunFam" id="3.40.50.300:FF:002060">
    <property type="entry name" value="Rho family GTPase"/>
    <property type="match status" value="1"/>
</dbReference>
<dbReference type="PROSITE" id="PS51420">
    <property type="entry name" value="RHO"/>
    <property type="match status" value="1"/>
</dbReference>
<dbReference type="InterPro" id="IPR027417">
    <property type="entry name" value="P-loop_NTPase"/>
</dbReference>
<keyword evidence="6" id="KW-1185">Reference proteome</keyword>
<reference evidence="5 6" key="1">
    <citation type="journal article" date="2017" name="Nat. Ecol. Evol.">
        <title>Scallop genome provides insights into evolution of bilaterian karyotype and development.</title>
        <authorList>
            <person name="Wang S."/>
            <person name="Zhang J."/>
            <person name="Jiao W."/>
            <person name="Li J."/>
            <person name="Xun X."/>
            <person name="Sun Y."/>
            <person name="Guo X."/>
            <person name="Huan P."/>
            <person name="Dong B."/>
            <person name="Zhang L."/>
            <person name="Hu X."/>
            <person name="Sun X."/>
            <person name="Wang J."/>
            <person name="Zhao C."/>
            <person name="Wang Y."/>
            <person name="Wang D."/>
            <person name="Huang X."/>
            <person name="Wang R."/>
            <person name="Lv J."/>
            <person name="Li Y."/>
            <person name="Zhang Z."/>
            <person name="Liu B."/>
            <person name="Lu W."/>
            <person name="Hui Y."/>
            <person name="Liang J."/>
            <person name="Zhou Z."/>
            <person name="Hou R."/>
            <person name="Li X."/>
            <person name="Liu Y."/>
            <person name="Li H."/>
            <person name="Ning X."/>
            <person name="Lin Y."/>
            <person name="Zhao L."/>
            <person name="Xing Q."/>
            <person name="Dou J."/>
            <person name="Li Y."/>
            <person name="Mao J."/>
            <person name="Guo H."/>
            <person name="Dou H."/>
            <person name="Li T."/>
            <person name="Mu C."/>
            <person name="Jiang W."/>
            <person name="Fu Q."/>
            <person name="Fu X."/>
            <person name="Miao Y."/>
            <person name="Liu J."/>
            <person name="Yu Q."/>
            <person name="Li R."/>
            <person name="Liao H."/>
            <person name="Li X."/>
            <person name="Kong Y."/>
            <person name="Jiang Z."/>
            <person name="Chourrout D."/>
            <person name="Li R."/>
            <person name="Bao Z."/>
        </authorList>
    </citation>
    <scope>NUCLEOTIDE SEQUENCE [LARGE SCALE GENOMIC DNA]</scope>
    <source>
        <strain evidence="5 6">PY_sf001</strain>
    </source>
</reference>
<dbReference type="SMART" id="SM00174">
    <property type="entry name" value="RHO"/>
    <property type="match status" value="1"/>
</dbReference>
<keyword evidence="4" id="KW-0472">Membrane</keyword>
<dbReference type="Gene3D" id="3.40.50.300">
    <property type="entry name" value="P-loop containing nucleotide triphosphate hydrolases"/>
    <property type="match status" value="1"/>
</dbReference>
<evidence type="ECO:0000256" key="4">
    <source>
        <dbReference type="ARBA" id="ARBA00023136"/>
    </source>
</evidence>
<dbReference type="Proteomes" id="UP000242188">
    <property type="component" value="Unassembled WGS sequence"/>
</dbReference>
<evidence type="ECO:0000256" key="2">
    <source>
        <dbReference type="ARBA" id="ARBA00022741"/>
    </source>
</evidence>
<gene>
    <name evidence="5" type="ORF">KP79_PYT09546</name>
</gene>
<dbReference type="CDD" id="cd00157">
    <property type="entry name" value="Rho"/>
    <property type="match status" value="1"/>
</dbReference>
<dbReference type="AlphaFoldDB" id="A0A210QQ03"/>
<dbReference type="SUPFAM" id="SSF52540">
    <property type="entry name" value="P-loop containing nucleoside triphosphate hydrolases"/>
    <property type="match status" value="1"/>
</dbReference>